<name>A0A397JF30_9GLOM</name>
<evidence type="ECO:0000313" key="2">
    <source>
        <dbReference type="Proteomes" id="UP000266861"/>
    </source>
</evidence>
<dbReference type="EMBL" id="PQFF01000075">
    <property type="protein sequence ID" value="RHZ84566.1"/>
    <property type="molecule type" value="Genomic_DNA"/>
</dbReference>
<comment type="caution">
    <text evidence="1">The sequence shown here is derived from an EMBL/GenBank/DDBJ whole genome shotgun (WGS) entry which is preliminary data.</text>
</comment>
<reference evidence="1 2" key="1">
    <citation type="submission" date="2018-08" db="EMBL/GenBank/DDBJ databases">
        <title>Genome and evolution of the arbuscular mycorrhizal fungus Diversispora epigaea (formerly Glomus versiforme) and its bacterial endosymbionts.</title>
        <authorList>
            <person name="Sun X."/>
            <person name="Fei Z."/>
            <person name="Harrison M."/>
        </authorList>
    </citation>
    <scope>NUCLEOTIDE SEQUENCE [LARGE SCALE GENOMIC DNA]</scope>
    <source>
        <strain evidence="1 2">IT104</strain>
    </source>
</reference>
<dbReference type="Proteomes" id="UP000266861">
    <property type="component" value="Unassembled WGS sequence"/>
</dbReference>
<proteinExistence type="predicted"/>
<keyword evidence="2" id="KW-1185">Reference proteome</keyword>
<dbReference type="OrthoDB" id="10602434at2759"/>
<organism evidence="1 2">
    <name type="scientific">Diversispora epigaea</name>
    <dbReference type="NCBI Taxonomy" id="1348612"/>
    <lineage>
        <taxon>Eukaryota</taxon>
        <taxon>Fungi</taxon>
        <taxon>Fungi incertae sedis</taxon>
        <taxon>Mucoromycota</taxon>
        <taxon>Glomeromycotina</taxon>
        <taxon>Glomeromycetes</taxon>
        <taxon>Diversisporales</taxon>
        <taxon>Diversisporaceae</taxon>
        <taxon>Diversispora</taxon>
    </lineage>
</organism>
<gene>
    <name evidence="1" type="ORF">Glove_79g27</name>
</gene>
<dbReference type="AlphaFoldDB" id="A0A397JF30"/>
<evidence type="ECO:0000313" key="1">
    <source>
        <dbReference type="EMBL" id="RHZ84566.1"/>
    </source>
</evidence>
<sequence length="75" mass="8773">MKLENRNIGECDRLNLTNPVNNNNTNSSTPYEIHPSAIYTSRFFNFKNLPKSKNFNENDTTKDYQITKEFSIEIP</sequence>
<protein>
    <submittedName>
        <fullName evidence="1">Uncharacterized protein</fullName>
    </submittedName>
</protein>
<accession>A0A397JF30</accession>